<feature type="transmembrane region" description="Helical" evidence="7">
    <location>
        <begin position="33"/>
        <end position="53"/>
    </location>
</feature>
<feature type="transmembrane region" description="Helical" evidence="7">
    <location>
        <begin position="7"/>
        <end position="27"/>
    </location>
</feature>
<feature type="transmembrane region" description="Helical" evidence="7">
    <location>
        <begin position="218"/>
        <end position="238"/>
    </location>
</feature>
<keyword evidence="3 7" id="KW-0812">Transmembrane</keyword>
<feature type="transmembrane region" description="Helical" evidence="7">
    <location>
        <begin position="275"/>
        <end position="294"/>
    </location>
</feature>
<dbReference type="InterPro" id="IPR000620">
    <property type="entry name" value="EamA_dom"/>
</dbReference>
<evidence type="ECO:0000256" key="6">
    <source>
        <dbReference type="SAM" id="MobiDB-lite"/>
    </source>
</evidence>
<gene>
    <name evidence="9" type="ORF">AWB85_12245</name>
</gene>
<dbReference type="SUPFAM" id="SSF103481">
    <property type="entry name" value="Multidrug resistance efflux transporter EmrE"/>
    <property type="match status" value="2"/>
</dbReference>
<comment type="similarity">
    <text evidence="2">Belongs to the EamA transporter family.</text>
</comment>
<proteinExistence type="inferred from homology"/>
<sequence length="325" mass="33864">MTTRHRLLGLTVAVLWGLNFLAIHVGLNHFPPLFFAGLRFAVLALPVILFVPWPRVPVRWLLLYGLGFGTVQFAFLFLAMANGMPTGLASLVLQASAPLTAILGVLLLGERMSGLQVAGISLAVAGMALIAADRATHGASAAVVPVILTLIGALGWAFGNIASRKAMQHNADPRTPLRLTLWMSVVPPIPLFTLSAFIEGPDAGWKALTSIGTHSGLIAVGGLVYIVVLATIVGLGLWTYLMGRYPASRVAPFSLLAPVVGITASWLALGEQPTALELVGAVVVISGCLIGMTARPAAAHTAGHRDTPEPEPRELSAAGATPAGH</sequence>
<name>A0A179V6A2_9MYCO</name>
<feature type="compositionally biased region" description="Basic and acidic residues" evidence="6">
    <location>
        <begin position="303"/>
        <end position="314"/>
    </location>
</feature>
<feature type="transmembrane region" description="Helical" evidence="7">
    <location>
        <begin position="250"/>
        <end position="269"/>
    </location>
</feature>
<dbReference type="PANTHER" id="PTHR32322">
    <property type="entry name" value="INNER MEMBRANE TRANSPORTER"/>
    <property type="match status" value="1"/>
</dbReference>
<accession>A0A179V6A2</accession>
<feature type="domain" description="EamA" evidence="8">
    <location>
        <begin position="146"/>
        <end position="290"/>
    </location>
</feature>
<comment type="subcellular location">
    <subcellularLocation>
        <location evidence="1">Membrane</location>
        <topology evidence="1">Multi-pass membrane protein</topology>
    </subcellularLocation>
</comment>
<protein>
    <recommendedName>
        <fullName evidence="8">EamA domain-containing protein</fullName>
    </recommendedName>
</protein>
<keyword evidence="4 7" id="KW-1133">Transmembrane helix</keyword>
<evidence type="ECO:0000259" key="8">
    <source>
        <dbReference type="Pfam" id="PF00892"/>
    </source>
</evidence>
<feature type="region of interest" description="Disordered" evidence="6">
    <location>
        <begin position="299"/>
        <end position="325"/>
    </location>
</feature>
<reference evidence="9 10" key="1">
    <citation type="submission" date="2016-01" db="EMBL/GenBank/DDBJ databases">
        <title>Mycobacterium immunogenum strain CD11_6 genome sequencing and assembly.</title>
        <authorList>
            <person name="Kaur G."/>
            <person name="Nair G.R."/>
            <person name="Mayilraj S."/>
        </authorList>
    </citation>
    <scope>NUCLEOTIDE SEQUENCE [LARGE SCALE GENOMIC DNA]</scope>
    <source>
        <strain evidence="9 10">CD11-6</strain>
    </source>
</reference>
<dbReference type="InterPro" id="IPR050638">
    <property type="entry name" value="AA-Vitamin_Transporters"/>
</dbReference>
<feature type="transmembrane region" description="Helical" evidence="7">
    <location>
        <begin position="60"/>
        <end position="81"/>
    </location>
</feature>
<dbReference type="Gene3D" id="1.10.3730.20">
    <property type="match status" value="2"/>
</dbReference>
<evidence type="ECO:0000256" key="4">
    <source>
        <dbReference type="ARBA" id="ARBA00022989"/>
    </source>
</evidence>
<organism evidence="9 10">
    <name type="scientific">Mycobacteroides immunogenum</name>
    <dbReference type="NCBI Taxonomy" id="83262"/>
    <lineage>
        <taxon>Bacteria</taxon>
        <taxon>Bacillati</taxon>
        <taxon>Actinomycetota</taxon>
        <taxon>Actinomycetes</taxon>
        <taxon>Mycobacteriales</taxon>
        <taxon>Mycobacteriaceae</taxon>
        <taxon>Mycobacteroides</taxon>
    </lineage>
</organism>
<dbReference type="Proteomes" id="UP000186919">
    <property type="component" value="Unassembled WGS sequence"/>
</dbReference>
<evidence type="ECO:0000256" key="2">
    <source>
        <dbReference type="ARBA" id="ARBA00007362"/>
    </source>
</evidence>
<comment type="caution">
    <text evidence="9">The sequence shown here is derived from an EMBL/GenBank/DDBJ whole genome shotgun (WGS) entry which is preliminary data.</text>
</comment>
<evidence type="ECO:0000256" key="7">
    <source>
        <dbReference type="SAM" id="Phobius"/>
    </source>
</evidence>
<evidence type="ECO:0000256" key="3">
    <source>
        <dbReference type="ARBA" id="ARBA00022692"/>
    </source>
</evidence>
<feature type="transmembrane region" description="Helical" evidence="7">
    <location>
        <begin position="115"/>
        <end position="132"/>
    </location>
</feature>
<feature type="transmembrane region" description="Helical" evidence="7">
    <location>
        <begin position="138"/>
        <end position="158"/>
    </location>
</feature>
<dbReference type="GO" id="GO:0016020">
    <property type="term" value="C:membrane"/>
    <property type="evidence" value="ECO:0007669"/>
    <property type="project" value="UniProtKB-SubCell"/>
</dbReference>
<dbReference type="EMBL" id="LQYE01000029">
    <property type="protein sequence ID" value="OAT67429.1"/>
    <property type="molecule type" value="Genomic_DNA"/>
</dbReference>
<dbReference type="AlphaFoldDB" id="A0A179V6A2"/>
<evidence type="ECO:0000313" key="9">
    <source>
        <dbReference type="EMBL" id="OAT67429.1"/>
    </source>
</evidence>
<dbReference type="InterPro" id="IPR037185">
    <property type="entry name" value="EmrE-like"/>
</dbReference>
<dbReference type="Pfam" id="PF00892">
    <property type="entry name" value="EamA"/>
    <property type="match status" value="2"/>
</dbReference>
<feature type="domain" description="EamA" evidence="8">
    <location>
        <begin position="7"/>
        <end position="131"/>
    </location>
</feature>
<keyword evidence="5 7" id="KW-0472">Membrane</keyword>
<evidence type="ECO:0000313" key="10">
    <source>
        <dbReference type="Proteomes" id="UP000186919"/>
    </source>
</evidence>
<feature type="transmembrane region" description="Helical" evidence="7">
    <location>
        <begin position="179"/>
        <end position="198"/>
    </location>
</feature>
<feature type="transmembrane region" description="Helical" evidence="7">
    <location>
        <begin position="87"/>
        <end position="108"/>
    </location>
</feature>
<evidence type="ECO:0000256" key="5">
    <source>
        <dbReference type="ARBA" id="ARBA00023136"/>
    </source>
</evidence>
<dbReference type="PANTHER" id="PTHR32322:SF9">
    <property type="entry name" value="AMINO-ACID METABOLITE EFFLUX PUMP-RELATED"/>
    <property type="match status" value="1"/>
</dbReference>
<evidence type="ECO:0000256" key="1">
    <source>
        <dbReference type="ARBA" id="ARBA00004141"/>
    </source>
</evidence>
<dbReference type="RefSeq" id="WP_064631942.1">
    <property type="nucleotide sequence ID" value="NZ_LQYE01000029.1"/>
</dbReference>